<sequence>MPQSALSLERINALLPRPISEETLRETLFRSKVEPGARLGDRLTVEVTPDRLDLLDEAGLARELSGLMGLARGMGYAFEPAPLPGVEARQNASVSPLRGEFVAVALEAPAGGGALDVGLLDEVIRFQELLHATTGRDRRAGSLGLYPLERLTPPFRYALEPLGQIRFTPLSSSQELAGKDFYQTHPLALRYGDLGRQGELALTLRDEEDRILSLPPVLNAATTGEIRPGDRRILVEATGTRPARVRELIGYMLLPFVERGWKAHPVPIHGPEGSRDGQEVLRPRRFTLAGAGCNACWACA</sequence>
<dbReference type="EMBL" id="AUZY01002149">
    <property type="protein sequence ID" value="EQD72915.1"/>
    <property type="molecule type" value="Genomic_DNA"/>
</dbReference>
<dbReference type="Gene3D" id="3.30.56.10">
    <property type="match status" value="1"/>
</dbReference>
<dbReference type="PANTHER" id="PTHR10947:SF0">
    <property type="entry name" value="PHENYLALANINE--TRNA LIGASE BETA SUBUNIT"/>
    <property type="match status" value="1"/>
</dbReference>
<dbReference type="SUPFAM" id="SSF46955">
    <property type="entry name" value="Putative DNA-binding domain"/>
    <property type="match status" value="1"/>
</dbReference>
<dbReference type="GO" id="GO:0004826">
    <property type="term" value="F:phenylalanine-tRNA ligase activity"/>
    <property type="evidence" value="ECO:0007669"/>
    <property type="project" value="InterPro"/>
</dbReference>
<reference evidence="1" key="1">
    <citation type="submission" date="2013-08" db="EMBL/GenBank/DDBJ databases">
        <authorList>
            <person name="Mendez C."/>
            <person name="Richter M."/>
            <person name="Ferrer M."/>
            <person name="Sanchez J."/>
        </authorList>
    </citation>
    <scope>NUCLEOTIDE SEQUENCE</scope>
</reference>
<gene>
    <name evidence="1" type="ORF">B1B_03496</name>
</gene>
<dbReference type="InterPro" id="IPR009061">
    <property type="entry name" value="DNA-bd_dom_put_sf"/>
</dbReference>
<dbReference type="GO" id="GO:0009328">
    <property type="term" value="C:phenylalanine-tRNA ligase complex"/>
    <property type="evidence" value="ECO:0007669"/>
    <property type="project" value="TreeGrafter"/>
</dbReference>
<comment type="caution">
    <text evidence="1">The sequence shown here is derived from an EMBL/GenBank/DDBJ whole genome shotgun (WGS) entry which is preliminary data.</text>
</comment>
<evidence type="ECO:0000313" key="1">
    <source>
        <dbReference type="EMBL" id="EQD72915.1"/>
    </source>
</evidence>
<dbReference type="InterPro" id="IPR045060">
    <property type="entry name" value="Phe-tRNA-ligase_IIc_bsu"/>
</dbReference>
<dbReference type="PANTHER" id="PTHR10947">
    <property type="entry name" value="PHENYLALANYL-TRNA SYNTHETASE BETA CHAIN AND LEUCINE-RICH REPEAT-CONTAINING PROTEIN 47"/>
    <property type="match status" value="1"/>
</dbReference>
<dbReference type="InterPro" id="IPR020825">
    <property type="entry name" value="Phe-tRNA_synthase-like_B3/B4"/>
</dbReference>
<protein>
    <submittedName>
        <fullName evidence="1">Phenylalanyl-tRNA synthetase subunit beta</fullName>
    </submittedName>
</protein>
<reference evidence="1" key="2">
    <citation type="journal article" date="2014" name="ISME J.">
        <title>Microbial stratification in low pH oxic and suboxic macroscopic growths along an acid mine drainage.</title>
        <authorList>
            <person name="Mendez-Garcia C."/>
            <person name="Mesa V."/>
            <person name="Sprenger R.R."/>
            <person name="Richter M."/>
            <person name="Diez M.S."/>
            <person name="Solano J."/>
            <person name="Bargiela R."/>
            <person name="Golyshina O.V."/>
            <person name="Manteca A."/>
            <person name="Ramos J.L."/>
            <person name="Gallego J.R."/>
            <person name="Llorente I."/>
            <person name="Martins Dos Santos V.A."/>
            <person name="Jensen O.N."/>
            <person name="Pelaez A.I."/>
            <person name="Sanchez J."/>
            <person name="Ferrer M."/>
        </authorList>
    </citation>
    <scope>NUCLEOTIDE SEQUENCE</scope>
</reference>
<accession>T1CTQ9</accession>
<name>T1CTQ9_9ZZZZ</name>
<proteinExistence type="predicted"/>
<keyword evidence="1" id="KW-0030">Aminoacyl-tRNA synthetase</keyword>
<dbReference type="Gene3D" id="3.50.40.10">
    <property type="entry name" value="Phenylalanyl-trna Synthetase, Chain B, domain 3"/>
    <property type="match status" value="1"/>
</dbReference>
<dbReference type="GO" id="GO:0006432">
    <property type="term" value="P:phenylalanyl-tRNA aminoacylation"/>
    <property type="evidence" value="ECO:0007669"/>
    <property type="project" value="InterPro"/>
</dbReference>
<organism evidence="1">
    <name type="scientific">mine drainage metagenome</name>
    <dbReference type="NCBI Taxonomy" id="410659"/>
    <lineage>
        <taxon>unclassified sequences</taxon>
        <taxon>metagenomes</taxon>
        <taxon>ecological metagenomes</taxon>
    </lineage>
</organism>
<dbReference type="AlphaFoldDB" id="T1CTQ9"/>
<keyword evidence="1" id="KW-0436">Ligase</keyword>